<accession>A0ABV6H6X9</accession>
<proteinExistence type="predicted"/>
<protein>
    <recommendedName>
        <fullName evidence="3">Transcriptional regulator, AbiEi antitoxin, Type IV TA system</fullName>
    </recommendedName>
</protein>
<sequence>MDVPVDRYGILRRTAVLRHGYTDDHLAAETAAARLVHLGYGAYLPSTALPPGPSRGDVRYRFRCLAFGTAGLGDEPPVLSHQSAAALHRLPLLRADLDSVHLLSGRAGGGHKRGRRHIHAGLAGESTVIDGVRVTSLARTAVDVAAAGNFAQALVVLDGALRAGATPRELADELEARRRAGIAVARRALACADGASESVGESWSRAQFILAELPAPRLQVEHRCRTQCPRVDFDWAGRLVGEFDGFVKYGREFLRPGEAPADVVFREKVREDELRESGLMVVRWTWRDLERDRVVPMIGRWLRR</sequence>
<gene>
    <name evidence="1" type="ORF">ACFFJD_07090</name>
</gene>
<reference evidence="1 2" key="1">
    <citation type="submission" date="2024-09" db="EMBL/GenBank/DDBJ databases">
        <authorList>
            <person name="Sun Q."/>
            <person name="Mori K."/>
        </authorList>
    </citation>
    <scope>NUCLEOTIDE SEQUENCE [LARGE SCALE GENOMIC DNA]</scope>
    <source>
        <strain evidence="1 2">CCM 7957</strain>
    </source>
</reference>
<dbReference type="Proteomes" id="UP001589783">
    <property type="component" value="Unassembled WGS sequence"/>
</dbReference>
<evidence type="ECO:0000313" key="2">
    <source>
        <dbReference type="Proteomes" id="UP001589783"/>
    </source>
</evidence>
<comment type="caution">
    <text evidence="1">The sequence shown here is derived from an EMBL/GenBank/DDBJ whole genome shotgun (WGS) entry which is preliminary data.</text>
</comment>
<evidence type="ECO:0008006" key="3">
    <source>
        <dbReference type="Google" id="ProtNLM"/>
    </source>
</evidence>
<dbReference type="RefSeq" id="WP_382362557.1">
    <property type="nucleotide sequence ID" value="NZ_JBHLWV010000016.1"/>
</dbReference>
<evidence type="ECO:0000313" key="1">
    <source>
        <dbReference type="EMBL" id="MFC0314614.1"/>
    </source>
</evidence>
<keyword evidence="2" id="KW-1185">Reference proteome</keyword>
<name>A0ABV6H6X9_9ACTN</name>
<dbReference type="EMBL" id="JBHLWV010000016">
    <property type="protein sequence ID" value="MFC0314614.1"/>
    <property type="molecule type" value="Genomic_DNA"/>
</dbReference>
<organism evidence="1 2">
    <name type="scientific">Gordonia phosphorivorans</name>
    <dbReference type="NCBI Taxonomy" id="1056982"/>
    <lineage>
        <taxon>Bacteria</taxon>
        <taxon>Bacillati</taxon>
        <taxon>Actinomycetota</taxon>
        <taxon>Actinomycetes</taxon>
        <taxon>Mycobacteriales</taxon>
        <taxon>Gordoniaceae</taxon>
        <taxon>Gordonia</taxon>
    </lineage>
</organism>